<feature type="non-terminal residue" evidence="2">
    <location>
        <position position="149"/>
    </location>
</feature>
<dbReference type="Proteomes" id="UP001467674">
    <property type="component" value="Unassembled WGS sequence"/>
</dbReference>
<reference evidence="2 3" key="1">
    <citation type="submission" date="2024-06" db="EMBL/GenBank/DDBJ databases">
        <title>Construction of an artificial bacterial consortium using nitrogen cycle bacteria from Cuatro Cienegas Basin and a mangrove forest.</title>
        <authorList>
            <person name="Aguilera-Najera D."/>
            <person name="Marquez-Cianci L."/>
            <person name="Martinez-Perez E."/>
            <person name="Rosas-Barrera M."/>
            <person name="Rodriguez-Cruz U.E."/>
            <person name="Tapia-Lopez R."/>
            <person name="Eguiarte L.E."/>
            <person name="Souza-Saldivar V."/>
        </authorList>
    </citation>
    <scope>NUCLEOTIDE SEQUENCE [LARGE SCALE GENOMIC DNA]</scope>
    <source>
        <strain evidence="2 3">S14-15</strain>
    </source>
</reference>
<organism evidence="2 3">
    <name type="scientific">Bacillus altitudinis</name>
    <dbReference type="NCBI Taxonomy" id="293387"/>
    <lineage>
        <taxon>Bacteria</taxon>
        <taxon>Bacillati</taxon>
        <taxon>Bacillota</taxon>
        <taxon>Bacilli</taxon>
        <taxon>Bacillales</taxon>
        <taxon>Bacillaceae</taxon>
        <taxon>Bacillus</taxon>
    </lineage>
</organism>
<dbReference type="RefSeq" id="WP_350387142.1">
    <property type="nucleotide sequence ID" value="NZ_JBEOME010000115.1"/>
</dbReference>
<comment type="caution">
    <text evidence="2">The sequence shown here is derived from an EMBL/GenBank/DDBJ whole genome shotgun (WGS) entry which is preliminary data.</text>
</comment>
<dbReference type="Gene3D" id="3.30.30.60">
    <property type="entry name" value="D-lysine 5,6-aminomutase beta subunit KamE, N-terminal domain"/>
    <property type="match status" value="1"/>
</dbReference>
<name>A0ABV1SB35_BACAB</name>
<evidence type="ECO:0000313" key="3">
    <source>
        <dbReference type="Proteomes" id="UP001467674"/>
    </source>
</evidence>
<gene>
    <name evidence="2" type="ORF">ABQG71_21710</name>
</gene>
<proteinExistence type="predicted"/>
<evidence type="ECO:0000259" key="1">
    <source>
        <dbReference type="Pfam" id="PF16554"/>
    </source>
</evidence>
<protein>
    <submittedName>
        <fullName evidence="2">OAM dimerization domain-containing protein</fullName>
    </submittedName>
</protein>
<sequence>DGTCALDPAKLIDGCTFEDPSKIIYIDELDDMDNVNVRLKEVEEFRNSTKIKPEMEWCADGTVMLTMMLPTDKRTAEFAALEFAKKMNLEDPEVISREVMHSAEGTRIEIKGKVPFSIDIADLIIPEEQKIMTDEEIRADIEAKPFKIV</sequence>
<dbReference type="EMBL" id="JBEOME010000115">
    <property type="protein sequence ID" value="MER3123756.1"/>
    <property type="molecule type" value="Genomic_DNA"/>
</dbReference>
<accession>A0ABV1SB35</accession>
<dbReference type="Pfam" id="PF16554">
    <property type="entry name" value="OAM_dimer"/>
    <property type="match status" value="1"/>
</dbReference>
<evidence type="ECO:0000313" key="2">
    <source>
        <dbReference type="EMBL" id="MER3123756.1"/>
    </source>
</evidence>
<feature type="non-terminal residue" evidence="2">
    <location>
        <position position="1"/>
    </location>
</feature>
<keyword evidence="3" id="KW-1185">Reference proteome</keyword>
<dbReference type="InterPro" id="IPR028991">
    <property type="entry name" value="KamE_N"/>
</dbReference>
<dbReference type="InterPro" id="IPR036843">
    <property type="entry name" value="KamE_N_sf"/>
</dbReference>
<feature type="domain" description="D-lysine 5,6-aminomutase beta subunit KamE N-terminal" evidence="1">
    <location>
        <begin position="50"/>
        <end position="127"/>
    </location>
</feature>